<dbReference type="Proteomes" id="UP000291613">
    <property type="component" value="Unassembled WGS sequence"/>
</dbReference>
<dbReference type="InterPro" id="IPR007462">
    <property type="entry name" value="COV1-like"/>
</dbReference>
<feature type="transmembrane region" description="Helical" evidence="2">
    <location>
        <begin position="73"/>
        <end position="96"/>
    </location>
</feature>
<dbReference type="PANTHER" id="PTHR31876:SF26">
    <property type="entry name" value="PROTEIN LIKE COV 2"/>
    <property type="match status" value="1"/>
</dbReference>
<feature type="region of interest" description="Disordered" evidence="1">
    <location>
        <begin position="225"/>
        <end position="250"/>
    </location>
</feature>
<feature type="transmembrane region" description="Helical" evidence="2">
    <location>
        <begin position="31"/>
        <end position="53"/>
    </location>
</feature>
<proteinExistence type="predicted"/>
<accession>A0A4Q9GN70</accession>
<dbReference type="EMBL" id="SIUB01000001">
    <property type="protein sequence ID" value="TBN54625.1"/>
    <property type="molecule type" value="Genomic_DNA"/>
</dbReference>
<evidence type="ECO:0000313" key="3">
    <source>
        <dbReference type="EMBL" id="TBN54625.1"/>
    </source>
</evidence>
<evidence type="ECO:0000313" key="4">
    <source>
        <dbReference type="Proteomes" id="UP000291613"/>
    </source>
</evidence>
<reference evidence="3 4" key="1">
    <citation type="submission" date="2019-02" db="EMBL/GenBank/DDBJ databases">
        <title>Hansschlegelia quercus sp. nov., a novel methylotrophic bacterium from buds of oak (Quercus robur L.).</title>
        <authorList>
            <person name="Agafonova N.V."/>
            <person name="Kaparullina E.N."/>
            <person name="Grouzdev D.S."/>
            <person name="Doronina N.V."/>
        </authorList>
    </citation>
    <scope>NUCLEOTIDE SEQUENCE [LARGE SCALE GENOMIC DNA]</scope>
    <source>
        <strain evidence="3 4">Dub</strain>
    </source>
</reference>
<protein>
    <submittedName>
        <fullName evidence="3">DUF502 domain-containing protein</fullName>
    </submittedName>
</protein>
<comment type="caution">
    <text evidence="3">The sequence shown here is derived from an EMBL/GenBank/DDBJ whole genome shotgun (WGS) entry which is preliminary data.</text>
</comment>
<dbReference type="RefSeq" id="WP_131000855.1">
    <property type="nucleotide sequence ID" value="NZ_JBHSZR010000002.1"/>
</dbReference>
<dbReference type="Pfam" id="PF04367">
    <property type="entry name" value="DUF502"/>
    <property type="match status" value="1"/>
</dbReference>
<evidence type="ECO:0000256" key="2">
    <source>
        <dbReference type="SAM" id="Phobius"/>
    </source>
</evidence>
<keyword evidence="2" id="KW-0812">Transmembrane</keyword>
<evidence type="ECO:0000256" key="1">
    <source>
        <dbReference type="SAM" id="MobiDB-lite"/>
    </source>
</evidence>
<keyword evidence="4" id="KW-1185">Reference proteome</keyword>
<gene>
    <name evidence="3" type="ORF">EYR15_00140</name>
</gene>
<sequence length="250" mass="26654">MKQPIPGPIGPRGEPPLPAAKPRGMARLRTYFLTGLVVAGPVAITIWLTMWLINLIDGWVKPLIPPAWNPNSYLPVAVPGVGVLAAVLGLTILGALTANLVGRSVVQSGEQVLDRMPIVRSLYKGVKQIFETVFKQDGTSFRRVGLIEWPGPGLWSLCFITEPARGALAAGLPGPDHVCLFVPCTPNPTTGYLVMMEASKVTEIGVTTDEAFKLIMSMGIIQPPELASPATLEPPTETSPPGRRSPVPAE</sequence>
<dbReference type="PANTHER" id="PTHR31876">
    <property type="entry name" value="COV-LIKE PROTEIN 1"/>
    <property type="match status" value="1"/>
</dbReference>
<dbReference type="AlphaFoldDB" id="A0A4Q9GN70"/>
<organism evidence="3 4">
    <name type="scientific">Hansschlegelia quercus</name>
    <dbReference type="NCBI Taxonomy" id="2528245"/>
    <lineage>
        <taxon>Bacteria</taxon>
        <taxon>Pseudomonadati</taxon>
        <taxon>Pseudomonadota</taxon>
        <taxon>Alphaproteobacteria</taxon>
        <taxon>Hyphomicrobiales</taxon>
        <taxon>Methylopilaceae</taxon>
        <taxon>Hansschlegelia</taxon>
    </lineage>
</organism>
<keyword evidence="2" id="KW-1133">Transmembrane helix</keyword>
<name>A0A4Q9GN70_9HYPH</name>
<keyword evidence="2" id="KW-0472">Membrane</keyword>
<dbReference type="OrthoDB" id="9780267at2"/>